<accession>A0A1I0IGZ4</accession>
<feature type="transmembrane region" description="Helical" evidence="6">
    <location>
        <begin position="448"/>
        <end position="467"/>
    </location>
</feature>
<feature type="transmembrane region" description="Helical" evidence="6">
    <location>
        <begin position="72"/>
        <end position="94"/>
    </location>
</feature>
<keyword evidence="5 6" id="KW-0472">Membrane</keyword>
<organism evidence="7 8">
    <name type="scientific">Enterocloster lavalensis</name>
    <dbReference type="NCBI Taxonomy" id="460384"/>
    <lineage>
        <taxon>Bacteria</taxon>
        <taxon>Bacillati</taxon>
        <taxon>Bacillota</taxon>
        <taxon>Clostridia</taxon>
        <taxon>Lachnospirales</taxon>
        <taxon>Lachnospiraceae</taxon>
        <taxon>Enterocloster</taxon>
    </lineage>
</organism>
<dbReference type="Pfam" id="PF03606">
    <property type="entry name" value="DcuC"/>
    <property type="match status" value="1"/>
</dbReference>
<dbReference type="InterPro" id="IPR018385">
    <property type="entry name" value="C4_dicarb_anaerob_car-like"/>
</dbReference>
<evidence type="ECO:0000256" key="1">
    <source>
        <dbReference type="ARBA" id="ARBA00004651"/>
    </source>
</evidence>
<evidence type="ECO:0000256" key="2">
    <source>
        <dbReference type="ARBA" id="ARBA00022475"/>
    </source>
</evidence>
<feature type="transmembrane region" description="Helical" evidence="6">
    <location>
        <begin position="259"/>
        <end position="277"/>
    </location>
</feature>
<dbReference type="STRING" id="460384.SAMN05216313_12139"/>
<comment type="subcellular location">
    <subcellularLocation>
        <location evidence="1">Cell membrane</location>
        <topology evidence="1">Multi-pass membrane protein</topology>
    </subcellularLocation>
</comment>
<feature type="transmembrane region" description="Helical" evidence="6">
    <location>
        <begin position="114"/>
        <end position="132"/>
    </location>
</feature>
<feature type="transmembrane region" description="Helical" evidence="6">
    <location>
        <begin position="138"/>
        <end position="157"/>
    </location>
</feature>
<feature type="transmembrane region" description="Helical" evidence="6">
    <location>
        <begin position="164"/>
        <end position="187"/>
    </location>
</feature>
<keyword evidence="2" id="KW-1003">Cell membrane</keyword>
<keyword evidence="3 6" id="KW-0812">Transmembrane</keyword>
<dbReference type="EMBL" id="FOIM01000021">
    <property type="protein sequence ID" value="SET95585.1"/>
    <property type="molecule type" value="Genomic_DNA"/>
</dbReference>
<evidence type="ECO:0000256" key="4">
    <source>
        <dbReference type="ARBA" id="ARBA00022989"/>
    </source>
</evidence>
<feature type="transmembrane region" description="Helical" evidence="6">
    <location>
        <begin position="318"/>
        <end position="336"/>
    </location>
</feature>
<feature type="transmembrane region" description="Helical" evidence="6">
    <location>
        <begin position="16"/>
        <end position="34"/>
    </location>
</feature>
<feature type="transmembrane region" description="Helical" evidence="6">
    <location>
        <begin position="199"/>
        <end position="218"/>
    </location>
</feature>
<dbReference type="Proteomes" id="UP000198508">
    <property type="component" value="Unassembled WGS sequence"/>
</dbReference>
<reference evidence="8" key="1">
    <citation type="submission" date="2016-10" db="EMBL/GenBank/DDBJ databases">
        <authorList>
            <person name="Varghese N."/>
            <person name="Submissions S."/>
        </authorList>
    </citation>
    <scope>NUCLEOTIDE SEQUENCE [LARGE SCALE GENOMIC DNA]</scope>
    <source>
        <strain evidence="8">NLAE-zl-G277</strain>
    </source>
</reference>
<gene>
    <name evidence="7" type="ORF">SAMN05216313_12139</name>
</gene>
<dbReference type="GeneID" id="93281063"/>
<dbReference type="PANTHER" id="PTHR43652">
    <property type="entry name" value="BASIC AMINO ACID ANTIPORTER YFCC-RELATED"/>
    <property type="match status" value="1"/>
</dbReference>
<evidence type="ECO:0000313" key="7">
    <source>
        <dbReference type="EMBL" id="SET95585.1"/>
    </source>
</evidence>
<name>A0A1I0IGZ4_9FIRM</name>
<protein>
    <submittedName>
        <fullName evidence="7">Uncharacterized membrane protein YfcC, ion transporter superfamily</fullName>
    </submittedName>
</protein>
<keyword evidence="8" id="KW-1185">Reference proteome</keyword>
<sequence length="469" mass="50770">MEHADKTRKGFRMPHTFVIIFTIILIAIAFTWLIPAGEYARFENAQGIKVIDPSQFNSLERTPVNPLLITQYIVNAFIKNADLIMVILFSGGAFHMLTKTGALQAVIAKLARRFSGHIGIFIPLLSLVFALICTTQAVNMFIAFAPVMVMLSLALGLDSICGVAIIILGGAIGFSTGTLNVSTTVISQKIADLPLYSGIGYRFVCFGVFFVVTNLFLIRYANKIRKNPQLSPMYDLDQKNALAKDLKLEDFGTMTPRKWITIGCLVAAMGLIVYGSIMKGWDVAEHAAVFLALGIVVGLVGGFSANEISKEFLTGCKDMLGAAMIIGLARSIGTIMGDGNIIDTVVHTLAGILNVVPFYLQGIGMLIANTIINVFITSGSGQASVVMPIMIPLADLLGMTRQTAILAFNFGDGFCNYILPTSTALMGIIGAANIPYDRWMRFMWKCFLLWLATGAVMLLIAQAIHLGPM</sequence>
<dbReference type="AlphaFoldDB" id="A0A1I0IGZ4"/>
<evidence type="ECO:0000313" key="8">
    <source>
        <dbReference type="Proteomes" id="UP000198508"/>
    </source>
</evidence>
<dbReference type="PANTHER" id="PTHR43652:SF2">
    <property type="entry name" value="BASIC AMINO ACID ANTIPORTER YFCC-RELATED"/>
    <property type="match status" value="1"/>
</dbReference>
<dbReference type="RefSeq" id="WP_206197052.1">
    <property type="nucleotide sequence ID" value="NZ_DAINWJ010000012.1"/>
</dbReference>
<evidence type="ECO:0000256" key="6">
    <source>
        <dbReference type="SAM" id="Phobius"/>
    </source>
</evidence>
<evidence type="ECO:0000256" key="3">
    <source>
        <dbReference type="ARBA" id="ARBA00022692"/>
    </source>
</evidence>
<dbReference type="GO" id="GO:0005886">
    <property type="term" value="C:plasma membrane"/>
    <property type="evidence" value="ECO:0007669"/>
    <property type="project" value="UniProtKB-SubCell"/>
</dbReference>
<proteinExistence type="predicted"/>
<feature type="transmembrane region" description="Helical" evidence="6">
    <location>
        <begin position="283"/>
        <end position="306"/>
    </location>
</feature>
<evidence type="ECO:0000256" key="5">
    <source>
        <dbReference type="ARBA" id="ARBA00023136"/>
    </source>
</evidence>
<feature type="transmembrane region" description="Helical" evidence="6">
    <location>
        <begin position="417"/>
        <end position="436"/>
    </location>
</feature>
<keyword evidence="4 6" id="KW-1133">Transmembrane helix</keyword>
<dbReference type="InterPro" id="IPR051679">
    <property type="entry name" value="DASS-Related_Transporters"/>
</dbReference>